<comment type="caution">
    <text evidence="3">The sequence shown here is derived from an EMBL/GenBank/DDBJ whole genome shotgun (WGS) entry which is preliminary data.</text>
</comment>
<dbReference type="EMBL" id="LCDA01000011">
    <property type="protein sequence ID" value="KKS42501.1"/>
    <property type="molecule type" value="Genomic_DNA"/>
</dbReference>
<keyword evidence="2" id="KW-1133">Transmembrane helix</keyword>
<evidence type="ECO:0000256" key="1">
    <source>
        <dbReference type="SAM" id="MobiDB-lite"/>
    </source>
</evidence>
<proteinExistence type="predicted"/>
<accession>A0A0G1B849</accession>
<feature type="region of interest" description="Disordered" evidence="1">
    <location>
        <begin position="28"/>
        <end position="48"/>
    </location>
</feature>
<keyword evidence="2" id="KW-0812">Transmembrane</keyword>
<keyword evidence="2" id="KW-0472">Membrane</keyword>
<gene>
    <name evidence="3" type="ORF">UV06_C0011G0005</name>
</gene>
<dbReference type="Proteomes" id="UP000033854">
    <property type="component" value="Unassembled WGS sequence"/>
</dbReference>
<dbReference type="AlphaFoldDB" id="A0A0G1B849"/>
<evidence type="ECO:0000313" key="4">
    <source>
        <dbReference type="Proteomes" id="UP000033854"/>
    </source>
</evidence>
<name>A0A0G1B849_9BACT</name>
<reference evidence="3 4" key="1">
    <citation type="journal article" date="2015" name="Nature">
        <title>rRNA introns, odd ribosomes, and small enigmatic genomes across a large radiation of phyla.</title>
        <authorList>
            <person name="Brown C.T."/>
            <person name="Hug L.A."/>
            <person name="Thomas B.C."/>
            <person name="Sharon I."/>
            <person name="Castelle C.J."/>
            <person name="Singh A."/>
            <person name="Wilkins M.J."/>
            <person name="Williams K.H."/>
            <person name="Banfield J.F."/>
        </authorList>
    </citation>
    <scope>NUCLEOTIDE SEQUENCE [LARGE SCALE GENOMIC DNA]</scope>
</reference>
<organism evidence="3 4">
    <name type="scientific">Candidatus Collierbacteria bacterium GW2011_GWA2_42_17</name>
    <dbReference type="NCBI Taxonomy" id="1618378"/>
    <lineage>
        <taxon>Bacteria</taxon>
        <taxon>Candidatus Collieribacteriota</taxon>
    </lineage>
</organism>
<sequence length="185" mass="21493">MKLKYLFAGAVFILGIVYLTLPTPATPELSHAERSNEPGDTWQNPEQKGFYTNSDRATVIGEMQSEYAIKLNGFTIPSYRLNYRPEESFEMVRDQLDSYYLEEIVYPLRNSLFVNGWEPIHSPRFADRELKEIPMISFNGIPYISKVTLKPVNSPVWARLFVWTLIFPATYLVYFSFKKSLDKNV</sequence>
<protein>
    <submittedName>
        <fullName evidence="3">Uncharacterized protein</fullName>
    </submittedName>
</protein>
<evidence type="ECO:0000313" key="3">
    <source>
        <dbReference type="EMBL" id="KKS42501.1"/>
    </source>
</evidence>
<evidence type="ECO:0000256" key="2">
    <source>
        <dbReference type="SAM" id="Phobius"/>
    </source>
</evidence>
<feature type="transmembrane region" description="Helical" evidence="2">
    <location>
        <begin position="156"/>
        <end position="177"/>
    </location>
</feature>